<evidence type="ECO:0000313" key="7">
    <source>
        <dbReference type="Proteomes" id="UP000823769"/>
    </source>
</evidence>
<organism evidence="6 7">
    <name type="scientific">Candidatus Cryptobacteroides avistercoris</name>
    <dbReference type="NCBI Taxonomy" id="2840758"/>
    <lineage>
        <taxon>Bacteria</taxon>
        <taxon>Pseudomonadati</taxon>
        <taxon>Bacteroidota</taxon>
        <taxon>Bacteroidia</taxon>
        <taxon>Bacteroidales</taxon>
        <taxon>Candidatus Cryptobacteroides</taxon>
    </lineage>
</organism>
<evidence type="ECO:0000256" key="3">
    <source>
        <dbReference type="ARBA" id="ARBA00023054"/>
    </source>
</evidence>
<evidence type="ECO:0000313" key="6">
    <source>
        <dbReference type="EMBL" id="MBO8480867.1"/>
    </source>
</evidence>
<reference evidence="6" key="2">
    <citation type="journal article" date="2021" name="PeerJ">
        <title>Extensive microbial diversity within the chicken gut microbiome revealed by metagenomics and culture.</title>
        <authorList>
            <person name="Gilroy R."/>
            <person name="Ravi A."/>
            <person name="Getino M."/>
            <person name="Pursley I."/>
            <person name="Horton D.L."/>
            <person name="Alikhan N.F."/>
            <person name="Baker D."/>
            <person name="Gharbi K."/>
            <person name="Hall N."/>
            <person name="Watson M."/>
            <person name="Adriaenssens E.M."/>
            <person name="Foster-Nyarko E."/>
            <person name="Jarju S."/>
            <person name="Secka A."/>
            <person name="Antonio M."/>
            <person name="Oren A."/>
            <person name="Chaudhuri R.R."/>
            <person name="La Ragione R."/>
            <person name="Hildebrand F."/>
            <person name="Pallen M.J."/>
        </authorList>
    </citation>
    <scope>NUCLEOTIDE SEQUENCE</scope>
    <source>
        <strain evidence="6">B3-1481</strain>
    </source>
</reference>
<dbReference type="Proteomes" id="UP000823769">
    <property type="component" value="Unassembled WGS sequence"/>
</dbReference>
<protein>
    <submittedName>
        <fullName evidence="6">DNA recombination protein RmuC</fullName>
    </submittedName>
</protein>
<feature type="coiled-coil region" evidence="5">
    <location>
        <begin position="33"/>
        <end position="81"/>
    </location>
</feature>
<comment type="function">
    <text evidence="1">Involved in DNA recombination.</text>
</comment>
<dbReference type="EMBL" id="JADILW010000108">
    <property type="protein sequence ID" value="MBO8480867.1"/>
    <property type="molecule type" value="Genomic_DNA"/>
</dbReference>
<dbReference type="AlphaFoldDB" id="A0A9D9IY45"/>
<reference evidence="6" key="1">
    <citation type="submission" date="2020-10" db="EMBL/GenBank/DDBJ databases">
        <authorList>
            <person name="Gilroy R."/>
        </authorList>
    </citation>
    <scope>NUCLEOTIDE SEQUENCE</scope>
    <source>
        <strain evidence="6">B3-1481</strain>
    </source>
</reference>
<evidence type="ECO:0000256" key="5">
    <source>
        <dbReference type="SAM" id="Coils"/>
    </source>
</evidence>
<dbReference type="GO" id="GO:0006310">
    <property type="term" value="P:DNA recombination"/>
    <property type="evidence" value="ECO:0007669"/>
    <property type="project" value="UniProtKB-KW"/>
</dbReference>
<gene>
    <name evidence="6" type="primary">rmuC</name>
    <name evidence="6" type="ORF">IAB76_07170</name>
</gene>
<comment type="caution">
    <text evidence="6">The sequence shown here is derived from an EMBL/GenBank/DDBJ whole genome shotgun (WGS) entry which is preliminary data.</text>
</comment>
<evidence type="ECO:0000256" key="1">
    <source>
        <dbReference type="ARBA" id="ARBA00003416"/>
    </source>
</evidence>
<accession>A0A9D9IY45</accession>
<sequence>METVVLVLSAVVLLAVAALVVCLRRMSALNAGKAVAEQEKAALSSENAVLSARLKSQEETFRALEEQRAEAGRRIEEERSKAFESQRKQMEESFRLLSEQNSAGLRRQNVESITELLKPIQEKFGEFDKTMRTGQEKSAAQDARMSEMIRNLMEKSQSVGEEARNLANALAGHSKVQGDFGEMLLVDLLKSSGLEEGVHFTTQGVIRDSAGHEVKSESGATMIPDVIVYYPDDTEVIIDSKVSLTAYMNYVNADKAEDRARWAKEHVASVMRHIDELKTKDYASYIENGRRKVDYNIMFIPVEGAFRLMLEESPLLWQRAKDARVLIVSQMNLMIVLNMILMSWKQHDQEKNIEKVYATASELMSQLKNWMDSFVRLGDYLGKAGDAYADSRKKLIDSNQSVIRKIDKLEKLKIAPKRSGARLKAGGRMVGGAESVIPKELADGLDDDVPAVGAADGEGGA</sequence>
<evidence type="ECO:0000256" key="4">
    <source>
        <dbReference type="ARBA" id="ARBA00023172"/>
    </source>
</evidence>
<dbReference type="InterPro" id="IPR003798">
    <property type="entry name" value="DNA_recombination_RmuC"/>
</dbReference>
<dbReference type="PANTHER" id="PTHR30563:SF0">
    <property type="entry name" value="DNA RECOMBINATION PROTEIN RMUC"/>
    <property type="match status" value="1"/>
</dbReference>
<dbReference type="Pfam" id="PF02646">
    <property type="entry name" value="RmuC"/>
    <property type="match status" value="1"/>
</dbReference>
<keyword evidence="4" id="KW-0233">DNA recombination</keyword>
<name>A0A9D9IY45_9BACT</name>
<keyword evidence="3 5" id="KW-0175">Coiled coil</keyword>
<evidence type="ECO:0000256" key="2">
    <source>
        <dbReference type="ARBA" id="ARBA00009840"/>
    </source>
</evidence>
<comment type="similarity">
    <text evidence="2">Belongs to the RmuC family.</text>
</comment>
<dbReference type="PANTHER" id="PTHR30563">
    <property type="entry name" value="DNA RECOMBINATION PROTEIN RMUC"/>
    <property type="match status" value="1"/>
</dbReference>
<proteinExistence type="inferred from homology"/>